<dbReference type="SUPFAM" id="SSF48452">
    <property type="entry name" value="TPR-like"/>
    <property type="match status" value="1"/>
</dbReference>
<gene>
    <name evidence="2" type="ORF">CHU95_20725</name>
</gene>
<dbReference type="EMBL" id="NOXU01000032">
    <property type="protein sequence ID" value="OYQ31569.1"/>
    <property type="molecule type" value="Genomic_DNA"/>
</dbReference>
<reference evidence="2 3" key="1">
    <citation type="submission" date="2017-07" db="EMBL/GenBank/DDBJ databases">
        <title>Niveispirillum cyanobacteriorum sp. nov., isolated from cyanobacterial aggregates in a eutrophic lake.</title>
        <authorList>
            <person name="Cai H."/>
        </authorList>
    </citation>
    <scope>NUCLEOTIDE SEQUENCE [LARGE SCALE GENOMIC DNA]</scope>
    <source>
        <strain evidence="3">TH1-14</strain>
    </source>
</reference>
<keyword evidence="3" id="KW-1185">Reference proteome</keyword>
<dbReference type="AlphaFoldDB" id="A0A255YQT6"/>
<sequence length="270" mass="30418">MFPEFSYLNLYQHWINSFIIGYIIATSFPYSYVVFHDDLNELTMQRMASHIGLELALPVGCIGAKFWKTATAPINLTEEEEEKRAEAISYFDLIQVNYDPETFSIPVINRNTTPGGLISEHFTAAVKRSNTDYVMTSLNPNSNTESNFVTSLHKLELDQRLGSEEAFDLARVAVEQFPQSDRLNYLYGVILLLRNSTPSVAITHFNTSLALGGDRFWNLIHRAQAYLQIGDAQSAKLDIDEATSINPTSPQVNRIKNLIEESVDSNTPSK</sequence>
<name>A0A255YQT6_9PROT</name>
<proteinExistence type="predicted"/>
<evidence type="ECO:0008006" key="4">
    <source>
        <dbReference type="Google" id="ProtNLM"/>
    </source>
</evidence>
<dbReference type="Proteomes" id="UP000216998">
    <property type="component" value="Unassembled WGS sequence"/>
</dbReference>
<comment type="caution">
    <text evidence="2">The sequence shown here is derived from an EMBL/GenBank/DDBJ whole genome shotgun (WGS) entry which is preliminary data.</text>
</comment>
<evidence type="ECO:0000313" key="2">
    <source>
        <dbReference type="EMBL" id="OYQ31569.1"/>
    </source>
</evidence>
<protein>
    <recommendedName>
        <fullName evidence="4">Tetratricopeptide repeat protein</fullName>
    </recommendedName>
</protein>
<evidence type="ECO:0000313" key="3">
    <source>
        <dbReference type="Proteomes" id="UP000216998"/>
    </source>
</evidence>
<organism evidence="2 3">
    <name type="scientific">Niveispirillum lacus</name>
    <dbReference type="NCBI Taxonomy" id="1981099"/>
    <lineage>
        <taxon>Bacteria</taxon>
        <taxon>Pseudomonadati</taxon>
        <taxon>Pseudomonadota</taxon>
        <taxon>Alphaproteobacteria</taxon>
        <taxon>Rhodospirillales</taxon>
        <taxon>Azospirillaceae</taxon>
        <taxon>Niveispirillum</taxon>
    </lineage>
</organism>
<accession>A0A255YQT6</accession>
<evidence type="ECO:0000256" key="1">
    <source>
        <dbReference type="SAM" id="Phobius"/>
    </source>
</evidence>
<keyword evidence="1" id="KW-1133">Transmembrane helix</keyword>
<keyword evidence="1" id="KW-0472">Membrane</keyword>
<dbReference type="InterPro" id="IPR011990">
    <property type="entry name" value="TPR-like_helical_dom_sf"/>
</dbReference>
<feature type="transmembrane region" description="Helical" evidence="1">
    <location>
        <begin position="14"/>
        <end position="35"/>
    </location>
</feature>
<dbReference type="Gene3D" id="1.25.40.10">
    <property type="entry name" value="Tetratricopeptide repeat domain"/>
    <property type="match status" value="1"/>
</dbReference>
<keyword evidence="1" id="KW-0812">Transmembrane</keyword>